<sequence length="77" mass="9102">MSCLHKLFAKDKNKSYPIRRIMNYSYDLNTNFDEYSLYILNKYAGQIVTPNIVIKDIFNSSIRNLTVIFYSVPWLQG</sequence>
<organism evidence="1 2">
    <name type="scientific">Rotaria sordida</name>
    <dbReference type="NCBI Taxonomy" id="392033"/>
    <lineage>
        <taxon>Eukaryota</taxon>
        <taxon>Metazoa</taxon>
        <taxon>Spiralia</taxon>
        <taxon>Gnathifera</taxon>
        <taxon>Rotifera</taxon>
        <taxon>Eurotatoria</taxon>
        <taxon>Bdelloidea</taxon>
        <taxon>Philodinida</taxon>
        <taxon>Philodinidae</taxon>
        <taxon>Rotaria</taxon>
    </lineage>
</organism>
<dbReference type="Proteomes" id="UP000663836">
    <property type="component" value="Unassembled WGS sequence"/>
</dbReference>
<protein>
    <submittedName>
        <fullName evidence="1">Uncharacterized protein</fullName>
    </submittedName>
</protein>
<comment type="caution">
    <text evidence="1">The sequence shown here is derived from an EMBL/GenBank/DDBJ whole genome shotgun (WGS) entry which is preliminary data.</text>
</comment>
<dbReference type="EMBL" id="CAJOBD010001716">
    <property type="protein sequence ID" value="CAF3826165.1"/>
    <property type="molecule type" value="Genomic_DNA"/>
</dbReference>
<proteinExistence type="predicted"/>
<dbReference type="AlphaFoldDB" id="A0A819CVT9"/>
<accession>A0A819CVT9</accession>
<name>A0A819CVT9_9BILA</name>
<reference evidence="1" key="1">
    <citation type="submission" date="2021-02" db="EMBL/GenBank/DDBJ databases">
        <authorList>
            <person name="Nowell W R."/>
        </authorList>
    </citation>
    <scope>NUCLEOTIDE SEQUENCE</scope>
</reference>
<feature type="non-terminal residue" evidence="1">
    <location>
        <position position="1"/>
    </location>
</feature>
<evidence type="ECO:0000313" key="2">
    <source>
        <dbReference type="Proteomes" id="UP000663836"/>
    </source>
</evidence>
<gene>
    <name evidence="1" type="ORF">JBS370_LOCUS16768</name>
</gene>
<evidence type="ECO:0000313" key="1">
    <source>
        <dbReference type="EMBL" id="CAF3826165.1"/>
    </source>
</evidence>